<sequence>MPACTILLLSLIPTTTIPNFLKALSTTPLKPIVISRVIRWIILPTKLSTSALLAQNISWTLLLILPTPSASLPPSLHSQISHTWTIQAGVPSRLLQDFPSKNATLLHPPPSTIPPLTDSLSSPLSSSSAQDLELSTELQHWISSNPLGDSAVSMLNLLAFKEGMKGEYLKYGAEFARSIGRKRGGDAKIVGSVIHGDGKKDKEEEGEQWDEIALAHYPSLTHFADMLASEDFQSVNKRYRVGSLRDTAILCVGVGAGAEWTTSYPRFLLIL</sequence>
<dbReference type="KEGG" id="psco:LY89DRAFT_671620"/>
<dbReference type="Gene3D" id="3.30.70.100">
    <property type="match status" value="1"/>
</dbReference>
<gene>
    <name evidence="2" type="ORF">LY89DRAFT_671620</name>
</gene>
<protein>
    <submittedName>
        <fullName evidence="2">Uncharacterized protein</fullName>
    </submittedName>
</protein>
<feature type="compositionally biased region" description="Low complexity" evidence="1">
    <location>
        <begin position="114"/>
        <end position="125"/>
    </location>
</feature>
<dbReference type="PANTHER" id="PTHR40257">
    <property type="match status" value="1"/>
</dbReference>
<reference evidence="2 3" key="1">
    <citation type="submission" date="2015-10" db="EMBL/GenBank/DDBJ databases">
        <title>Full genome of DAOMC 229536 Phialocephala scopiformis, a fungal endophyte of spruce producing the potent anti-insectan compound rugulosin.</title>
        <authorList>
            <consortium name="DOE Joint Genome Institute"/>
            <person name="Walker A.K."/>
            <person name="Frasz S.L."/>
            <person name="Seifert K.A."/>
            <person name="Miller J.D."/>
            <person name="Mondo S.J."/>
            <person name="Labutti K."/>
            <person name="Lipzen A."/>
            <person name="Dockter R."/>
            <person name="Kennedy M."/>
            <person name="Grigoriev I.V."/>
            <person name="Spatafora J.W."/>
        </authorList>
    </citation>
    <scope>NUCLEOTIDE SEQUENCE [LARGE SCALE GENOMIC DNA]</scope>
    <source>
        <strain evidence="2 3">CBS 120377</strain>
    </source>
</reference>
<dbReference type="OrthoDB" id="265717at2759"/>
<name>A0A194X236_MOLSC</name>
<dbReference type="Proteomes" id="UP000070700">
    <property type="component" value="Unassembled WGS sequence"/>
</dbReference>
<dbReference type="RefSeq" id="XP_018068606.1">
    <property type="nucleotide sequence ID" value="XM_018213227.1"/>
</dbReference>
<dbReference type="PANTHER" id="PTHR40257:SF1">
    <property type="entry name" value="DUF1330 DOMAIN-CONTAINING PROTEIN"/>
    <property type="match status" value="1"/>
</dbReference>
<evidence type="ECO:0000313" key="2">
    <source>
        <dbReference type="EMBL" id="KUJ14251.1"/>
    </source>
</evidence>
<dbReference type="EMBL" id="KQ947420">
    <property type="protein sequence ID" value="KUJ14251.1"/>
    <property type="molecule type" value="Genomic_DNA"/>
</dbReference>
<proteinExistence type="predicted"/>
<organism evidence="2 3">
    <name type="scientific">Mollisia scopiformis</name>
    <name type="common">Conifer needle endophyte fungus</name>
    <name type="synonym">Phialocephala scopiformis</name>
    <dbReference type="NCBI Taxonomy" id="149040"/>
    <lineage>
        <taxon>Eukaryota</taxon>
        <taxon>Fungi</taxon>
        <taxon>Dikarya</taxon>
        <taxon>Ascomycota</taxon>
        <taxon>Pezizomycotina</taxon>
        <taxon>Leotiomycetes</taxon>
        <taxon>Helotiales</taxon>
        <taxon>Mollisiaceae</taxon>
        <taxon>Mollisia</taxon>
    </lineage>
</organism>
<evidence type="ECO:0000313" key="3">
    <source>
        <dbReference type="Proteomes" id="UP000070700"/>
    </source>
</evidence>
<dbReference type="GeneID" id="28822953"/>
<accession>A0A194X236</accession>
<evidence type="ECO:0000256" key="1">
    <source>
        <dbReference type="SAM" id="MobiDB-lite"/>
    </source>
</evidence>
<feature type="region of interest" description="Disordered" evidence="1">
    <location>
        <begin position="106"/>
        <end position="125"/>
    </location>
</feature>
<dbReference type="InParanoid" id="A0A194X236"/>
<dbReference type="AlphaFoldDB" id="A0A194X236"/>
<keyword evidence="3" id="KW-1185">Reference proteome</keyword>